<evidence type="ECO:0000313" key="4">
    <source>
        <dbReference type="EMBL" id="PIN21374.1"/>
    </source>
</evidence>
<feature type="compositionally biased region" description="Basic and acidic residues" evidence="1">
    <location>
        <begin position="71"/>
        <end position="87"/>
    </location>
</feature>
<reference evidence="5" key="1">
    <citation type="journal article" date="2018" name="Gigascience">
        <title>Genome assembly of the Pink Ipe (Handroanthus impetiginosus, Bignoniaceae), a highly valued, ecologically keystone Neotropical timber forest tree.</title>
        <authorList>
            <person name="Silva-Junior O.B."/>
            <person name="Grattapaglia D."/>
            <person name="Novaes E."/>
            <person name="Collevatti R.G."/>
        </authorList>
    </citation>
    <scope>NUCLEOTIDE SEQUENCE [LARGE SCALE GENOMIC DNA]</scope>
    <source>
        <strain evidence="5">cv. UFG-1</strain>
    </source>
</reference>
<dbReference type="PANTHER" id="PTHR34200:SF2">
    <property type="entry name" value="TRANSMEMBRANE PROTEIN"/>
    <property type="match status" value="1"/>
</dbReference>
<feature type="region of interest" description="Disordered" evidence="1">
    <location>
        <begin position="299"/>
        <end position="358"/>
    </location>
</feature>
<accession>A0A2G9HV37</accession>
<dbReference type="Proteomes" id="UP000231279">
    <property type="component" value="Unassembled WGS sequence"/>
</dbReference>
<organism evidence="4 5">
    <name type="scientific">Handroanthus impetiginosus</name>
    <dbReference type="NCBI Taxonomy" id="429701"/>
    <lineage>
        <taxon>Eukaryota</taxon>
        <taxon>Viridiplantae</taxon>
        <taxon>Streptophyta</taxon>
        <taxon>Embryophyta</taxon>
        <taxon>Tracheophyta</taxon>
        <taxon>Spermatophyta</taxon>
        <taxon>Magnoliopsida</taxon>
        <taxon>eudicotyledons</taxon>
        <taxon>Gunneridae</taxon>
        <taxon>Pentapetalae</taxon>
        <taxon>asterids</taxon>
        <taxon>lamiids</taxon>
        <taxon>Lamiales</taxon>
        <taxon>Bignoniaceae</taxon>
        <taxon>Crescentiina</taxon>
        <taxon>Tabebuia alliance</taxon>
        <taxon>Handroanthus</taxon>
    </lineage>
</organism>
<dbReference type="AlphaFoldDB" id="A0A2G9HV37"/>
<protein>
    <recommendedName>
        <fullName evidence="3">DUF7356 domain-containing protein</fullName>
    </recommendedName>
</protein>
<keyword evidence="2" id="KW-0812">Transmembrane</keyword>
<evidence type="ECO:0000259" key="3">
    <source>
        <dbReference type="Pfam" id="PF24053"/>
    </source>
</evidence>
<proteinExistence type="predicted"/>
<dbReference type="STRING" id="429701.A0A2G9HV37"/>
<feature type="compositionally biased region" description="Basic and acidic residues" evidence="1">
    <location>
        <begin position="96"/>
        <end position="106"/>
    </location>
</feature>
<gene>
    <name evidence="4" type="ORF">CDL12_05919</name>
</gene>
<dbReference type="OrthoDB" id="785602at2759"/>
<keyword evidence="2" id="KW-1133">Transmembrane helix</keyword>
<comment type="caution">
    <text evidence="4">The sequence shown here is derived from an EMBL/GenBank/DDBJ whole genome shotgun (WGS) entry which is preliminary data.</text>
</comment>
<evidence type="ECO:0000313" key="5">
    <source>
        <dbReference type="Proteomes" id="UP000231279"/>
    </source>
</evidence>
<feature type="transmembrane region" description="Helical" evidence="2">
    <location>
        <begin position="258"/>
        <end position="277"/>
    </location>
</feature>
<keyword evidence="5" id="KW-1185">Reference proteome</keyword>
<keyword evidence="2" id="KW-0472">Membrane</keyword>
<feature type="region of interest" description="Disordered" evidence="1">
    <location>
        <begin position="43"/>
        <end position="148"/>
    </location>
</feature>
<dbReference type="InterPro" id="IPR055780">
    <property type="entry name" value="DUF7356"/>
</dbReference>
<sequence length="358" mass="39062">MLKFCGMDKHGFIAVIFIFVFLSNTCDASLVFHLRKLITSQPNNASTTSQVSPTGSPVNESNTNPINAGNSEEKQKESQTGNKDDRNNNTLPGHSEGPRKSYKDSENSGAPSTPVGGKSGSTVDAENEKKANATKAKLGNDSSCERPLTSCRDQEMHACIEVSKLGSKEVFLVVKNEGKSTLKVNINSPNYLKNDLPAFEVPEHQIKRKDISSIVGKSTELTVNSGNTKCVLHLAHPVSVDNLIQQLSFYSKQVSPMYIAYGSFLLALLFGGTWACCKLRKRSQENGIPYQELEMGLPESASGANVDATEGWDHNWDDDWDDDSAVKSPGGHQVRTVSADGLTSRSSKKDGWENDWED</sequence>
<dbReference type="Pfam" id="PF24053">
    <property type="entry name" value="DUF7356"/>
    <property type="match status" value="1"/>
</dbReference>
<evidence type="ECO:0000256" key="1">
    <source>
        <dbReference type="SAM" id="MobiDB-lite"/>
    </source>
</evidence>
<dbReference type="EMBL" id="NKXS01000950">
    <property type="protein sequence ID" value="PIN21374.1"/>
    <property type="molecule type" value="Genomic_DNA"/>
</dbReference>
<evidence type="ECO:0000256" key="2">
    <source>
        <dbReference type="SAM" id="Phobius"/>
    </source>
</evidence>
<feature type="domain" description="DUF7356" evidence="3">
    <location>
        <begin position="139"/>
        <end position="238"/>
    </location>
</feature>
<dbReference type="PANTHER" id="PTHR34200">
    <property type="entry name" value="DENTIN SIALOPHOSPHOPROTEIN-LIKE ISOFORM X1"/>
    <property type="match status" value="1"/>
</dbReference>
<feature type="compositionally biased region" description="Polar residues" evidence="1">
    <location>
        <begin position="43"/>
        <end position="70"/>
    </location>
</feature>
<name>A0A2G9HV37_9LAMI</name>